<comment type="caution">
    <text evidence="1">The sequence shown here is derived from an EMBL/GenBank/DDBJ whole genome shotgun (WGS) entry which is preliminary data.</text>
</comment>
<gene>
    <name evidence="1" type="ORF">DCAF_LOCUS1997</name>
</gene>
<dbReference type="Proteomes" id="UP001314170">
    <property type="component" value="Unassembled WGS sequence"/>
</dbReference>
<name>A0AAV1QRJ7_9ROSI</name>
<evidence type="ECO:0000313" key="1">
    <source>
        <dbReference type="EMBL" id="CAK7324357.1"/>
    </source>
</evidence>
<proteinExistence type="predicted"/>
<dbReference type="AlphaFoldDB" id="A0AAV1QRJ7"/>
<sequence>NLERRKGALGDGQEVSEVRKAIEEDYNIQSKVDEFKLIKQMEQEAGSKKEDCPVTKSTFNEVKDFVSAIQDGTGKSRPN</sequence>
<dbReference type="EMBL" id="CAWUPB010000266">
    <property type="protein sequence ID" value="CAK7324357.1"/>
    <property type="molecule type" value="Genomic_DNA"/>
</dbReference>
<organism evidence="1 2">
    <name type="scientific">Dovyalis caffra</name>
    <dbReference type="NCBI Taxonomy" id="77055"/>
    <lineage>
        <taxon>Eukaryota</taxon>
        <taxon>Viridiplantae</taxon>
        <taxon>Streptophyta</taxon>
        <taxon>Embryophyta</taxon>
        <taxon>Tracheophyta</taxon>
        <taxon>Spermatophyta</taxon>
        <taxon>Magnoliopsida</taxon>
        <taxon>eudicotyledons</taxon>
        <taxon>Gunneridae</taxon>
        <taxon>Pentapetalae</taxon>
        <taxon>rosids</taxon>
        <taxon>fabids</taxon>
        <taxon>Malpighiales</taxon>
        <taxon>Salicaceae</taxon>
        <taxon>Flacourtieae</taxon>
        <taxon>Dovyalis</taxon>
    </lineage>
</organism>
<reference evidence="1 2" key="1">
    <citation type="submission" date="2024-01" db="EMBL/GenBank/DDBJ databases">
        <authorList>
            <person name="Waweru B."/>
        </authorList>
    </citation>
    <scope>NUCLEOTIDE SEQUENCE [LARGE SCALE GENOMIC DNA]</scope>
</reference>
<keyword evidence="2" id="KW-1185">Reference proteome</keyword>
<protein>
    <submittedName>
        <fullName evidence="1">Uncharacterized protein</fullName>
    </submittedName>
</protein>
<feature type="non-terminal residue" evidence="1">
    <location>
        <position position="1"/>
    </location>
</feature>
<accession>A0AAV1QRJ7</accession>
<evidence type="ECO:0000313" key="2">
    <source>
        <dbReference type="Proteomes" id="UP001314170"/>
    </source>
</evidence>